<dbReference type="GO" id="GO:0005886">
    <property type="term" value="C:plasma membrane"/>
    <property type="evidence" value="ECO:0007669"/>
    <property type="project" value="TreeGrafter"/>
</dbReference>
<evidence type="ECO:0000259" key="3">
    <source>
        <dbReference type="PROSITE" id="PS50009"/>
    </source>
</evidence>
<dbReference type="InterPro" id="IPR001895">
    <property type="entry name" value="RASGEF_cat_dom"/>
</dbReference>
<dbReference type="InterPro" id="IPR023578">
    <property type="entry name" value="Ras_GEF_dom_sf"/>
</dbReference>
<sequence length="199" mass="22814">MRREEDIKGSPMLERKLSYEEIRVHSFSPMTNGNHLPYEFLDICESIFAQQLTRMDTVLFKNVIAHQCLGSVWSRHDRGRGDSAATVTATIEQFNAVSFRVQSTILVDTELKPSQRARLIVKWLDIAQELRLHNNFSSLTAIISGLQSNPIYRLKKTWGAVIKDKSLIHTMLSATVTPSYTLLFAFIPKYQFLITFHPN</sequence>
<protein>
    <submittedName>
        <fullName evidence="4">Ral guanine nucleotide dissociation stimulator-like 1</fullName>
    </submittedName>
</protein>
<reference evidence="4 5" key="1">
    <citation type="submission" date="2023-11" db="EMBL/GenBank/DDBJ databases">
        <title>Halocaridina rubra genome assembly.</title>
        <authorList>
            <person name="Smith C."/>
        </authorList>
    </citation>
    <scope>NUCLEOTIDE SEQUENCE [LARGE SCALE GENOMIC DNA]</scope>
    <source>
        <strain evidence="4">EP-1</strain>
        <tissue evidence="4">Whole</tissue>
    </source>
</reference>
<dbReference type="SUPFAM" id="SSF48366">
    <property type="entry name" value="Ras GEF"/>
    <property type="match status" value="1"/>
</dbReference>
<accession>A0AAN9A2J3</accession>
<dbReference type="Gene3D" id="1.10.840.10">
    <property type="entry name" value="Ras guanine-nucleotide exchange factors catalytic domain"/>
    <property type="match status" value="1"/>
</dbReference>
<keyword evidence="5" id="KW-1185">Reference proteome</keyword>
<dbReference type="Proteomes" id="UP001381693">
    <property type="component" value="Unassembled WGS sequence"/>
</dbReference>
<keyword evidence="1 2" id="KW-0344">Guanine-nucleotide releasing factor</keyword>
<evidence type="ECO:0000256" key="1">
    <source>
        <dbReference type="ARBA" id="ARBA00022658"/>
    </source>
</evidence>
<dbReference type="InterPro" id="IPR036964">
    <property type="entry name" value="RASGEF_cat_dom_sf"/>
</dbReference>
<evidence type="ECO:0000256" key="2">
    <source>
        <dbReference type="PROSITE-ProRule" id="PRU00168"/>
    </source>
</evidence>
<name>A0AAN9A2J3_HALRR</name>
<dbReference type="AlphaFoldDB" id="A0AAN9A2J3"/>
<dbReference type="EMBL" id="JAXCGZ010008002">
    <property type="protein sequence ID" value="KAK7078126.1"/>
    <property type="molecule type" value="Genomic_DNA"/>
</dbReference>
<organism evidence="4 5">
    <name type="scientific">Halocaridina rubra</name>
    <name type="common">Hawaiian red shrimp</name>
    <dbReference type="NCBI Taxonomy" id="373956"/>
    <lineage>
        <taxon>Eukaryota</taxon>
        <taxon>Metazoa</taxon>
        <taxon>Ecdysozoa</taxon>
        <taxon>Arthropoda</taxon>
        <taxon>Crustacea</taxon>
        <taxon>Multicrustacea</taxon>
        <taxon>Malacostraca</taxon>
        <taxon>Eumalacostraca</taxon>
        <taxon>Eucarida</taxon>
        <taxon>Decapoda</taxon>
        <taxon>Pleocyemata</taxon>
        <taxon>Caridea</taxon>
        <taxon>Atyoidea</taxon>
        <taxon>Atyidae</taxon>
        <taxon>Halocaridina</taxon>
    </lineage>
</organism>
<evidence type="ECO:0000313" key="4">
    <source>
        <dbReference type="EMBL" id="KAK7078126.1"/>
    </source>
</evidence>
<gene>
    <name evidence="4" type="primary">RGL1_1</name>
    <name evidence="4" type="ORF">SK128_021797</name>
</gene>
<dbReference type="PANTHER" id="PTHR23113">
    <property type="entry name" value="GUANINE NUCLEOTIDE EXCHANGE FACTOR"/>
    <property type="match status" value="1"/>
</dbReference>
<feature type="domain" description="Ras-GEF" evidence="3">
    <location>
        <begin position="44"/>
        <end position="199"/>
    </location>
</feature>
<proteinExistence type="predicted"/>
<dbReference type="InterPro" id="IPR008937">
    <property type="entry name" value="Ras-like_GEF"/>
</dbReference>
<dbReference type="GO" id="GO:0007265">
    <property type="term" value="P:Ras protein signal transduction"/>
    <property type="evidence" value="ECO:0007669"/>
    <property type="project" value="TreeGrafter"/>
</dbReference>
<dbReference type="SMART" id="SM00147">
    <property type="entry name" value="RasGEF"/>
    <property type="match status" value="1"/>
</dbReference>
<evidence type="ECO:0000313" key="5">
    <source>
        <dbReference type="Proteomes" id="UP001381693"/>
    </source>
</evidence>
<dbReference type="Pfam" id="PF00617">
    <property type="entry name" value="RasGEF"/>
    <property type="match status" value="1"/>
</dbReference>
<comment type="caution">
    <text evidence="4">The sequence shown here is derived from an EMBL/GenBank/DDBJ whole genome shotgun (WGS) entry which is preliminary data.</text>
</comment>
<dbReference type="PANTHER" id="PTHR23113:SF312">
    <property type="entry name" value="RAL GUANINE NUCLEOTIDE DISSOCIATION STIMULATOR-LIKE, ISOFORM E"/>
    <property type="match status" value="1"/>
</dbReference>
<dbReference type="PROSITE" id="PS50009">
    <property type="entry name" value="RASGEF_CAT"/>
    <property type="match status" value="1"/>
</dbReference>
<dbReference type="GO" id="GO:0005085">
    <property type="term" value="F:guanyl-nucleotide exchange factor activity"/>
    <property type="evidence" value="ECO:0007669"/>
    <property type="project" value="UniProtKB-KW"/>
</dbReference>